<dbReference type="Proteomes" id="UP000030645">
    <property type="component" value="Unassembled WGS sequence"/>
</dbReference>
<proteinExistence type="predicted"/>
<evidence type="ECO:0000313" key="2">
    <source>
        <dbReference type="Proteomes" id="UP000030645"/>
    </source>
</evidence>
<sequence>MGHGSRDPMGESTGKLCLAVLRVCARARIIISISEAQGIFSCLLSLKGFRQYRRPRHGNLILRTAGDNSCHVTSRVVTNKYNKEYRDTDSLKTASHRARHL</sequence>
<reference evidence="2" key="1">
    <citation type="submission" date="2013-01" db="EMBL/GenBank/DDBJ databases">
        <title>Draft Genome Sequence of a Mulberry Tree, Morus notabilis C.K. Schneid.</title>
        <authorList>
            <person name="He N."/>
            <person name="Zhao S."/>
        </authorList>
    </citation>
    <scope>NUCLEOTIDE SEQUENCE</scope>
</reference>
<dbReference type="EMBL" id="KE344523">
    <property type="protein sequence ID" value="EXB66077.1"/>
    <property type="molecule type" value="Genomic_DNA"/>
</dbReference>
<protein>
    <submittedName>
        <fullName evidence="1">Uncharacterized protein</fullName>
    </submittedName>
</protein>
<evidence type="ECO:0000313" key="1">
    <source>
        <dbReference type="EMBL" id="EXB66077.1"/>
    </source>
</evidence>
<name>W9R2Y2_9ROSA</name>
<organism evidence="1 2">
    <name type="scientific">Morus notabilis</name>
    <dbReference type="NCBI Taxonomy" id="981085"/>
    <lineage>
        <taxon>Eukaryota</taxon>
        <taxon>Viridiplantae</taxon>
        <taxon>Streptophyta</taxon>
        <taxon>Embryophyta</taxon>
        <taxon>Tracheophyta</taxon>
        <taxon>Spermatophyta</taxon>
        <taxon>Magnoliopsida</taxon>
        <taxon>eudicotyledons</taxon>
        <taxon>Gunneridae</taxon>
        <taxon>Pentapetalae</taxon>
        <taxon>rosids</taxon>
        <taxon>fabids</taxon>
        <taxon>Rosales</taxon>
        <taxon>Moraceae</taxon>
        <taxon>Moreae</taxon>
        <taxon>Morus</taxon>
    </lineage>
</organism>
<dbReference type="AlphaFoldDB" id="W9R2Y2"/>
<gene>
    <name evidence="1" type="ORF">L484_003878</name>
</gene>
<keyword evidence="2" id="KW-1185">Reference proteome</keyword>
<accession>W9R2Y2</accession>